<dbReference type="EMBL" id="JYDQ01000002">
    <property type="protein sequence ID" value="KRY23730.1"/>
    <property type="molecule type" value="Genomic_DNA"/>
</dbReference>
<evidence type="ECO:0000313" key="2">
    <source>
        <dbReference type="Proteomes" id="UP000054783"/>
    </source>
</evidence>
<reference evidence="1 2" key="1">
    <citation type="submission" date="2015-01" db="EMBL/GenBank/DDBJ databases">
        <title>Evolution of Trichinella species and genotypes.</title>
        <authorList>
            <person name="Korhonen P.K."/>
            <person name="Edoardo P."/>
            <person name="Giuseppe L.R."/>
            <person name="Gasser R.B."/>
        </authorList>
    </citation>
    <scope>NUCLEOTIDE SEQUENCE [LARGE SCALE GENOMIC DNA]</scope>
    <source>
        <strain evidence="1">ISS2496</strain>
    </source>
</reference>
<sequence length="168" mass="19189">MIMLLIGVNEVCWMDETLCCLLTRCSLADARALDLLVWFRLLDTAKLRWKRDSYSQEGHCGTCDCHMCGHGVTHGTVTLWQRGGGREDLKTIYPVPRADVCPLVWFFTILLPTNPLPHDRVNEILFLRKIKKSKNSRKGRGGAGKVRRDTNTRSHLFDSLACREEMLT</sequence>
<organism evidence="1 2">
    <name type="scientific">Trichinella patagoniensis</name>
    <dbReference type="NCBI Taxonomy" id="990121"/>
    <lineage>
        <taxon>Eukaryota</taxon>
        <taxon>Metazoa</taxon>
        <taxon>Ecdysozoa</taxon>
        <taxon>Nematoda</taxon>
        <taxon>Enoplea</taxon>
        <taxon>Dorylaimia</taxon>
        <taxon>Trichinellida</taxon>
        <taxon>Trichinellidae</taxon>
        <taxon>Trichinella</taxon>
    </lineage>
</organism>
<evidence type="ECO:0000313" key="1">
    <source>
        <dbReference type="EMBL" id="KRY23730.1"/>
    </source>
</evidence>
<proteinExistence type="predicted"/>
<comment type="caution">
    <text evidence="1">The sequence shown here is derived from an EMBL/GenBank/DDBJ whole genome shotgun (WGS) entry which is preliminary data.</text>
</comment>
<dbReference type="Proteomes" id="UP000054783">
    <property type="component" value="Unassembled WGS sequence"/>
</dbReference>
<protein>
    <submittedName>
        <fullName evidence="1">Uncharacterized protein</fullName>
    </submittedName>
</protein>
<keyword evidence="2" id="KW-1185">Reference proteome</keyword>
<name>A0A0V1AFX9_9BILA</name>
<gene>
    <name evidence="1" type="ORF">T12_14130</name>
</gene>
<accession>A0A0V1AFX9</accession>
<dbReference type="AlphaFoldDB" id="A0A0V1AFX9"/>